<dbReference type="AlphaFoldDB" id="A0A8T2MPL1"/>
<dbReference type="PANTHER" id="PTHR10628">
    <property type="entry name" value="SIALIDASE"/>
    <property type="match status" value="1"/>
</dbReference>
<keyword evidence="5" id="KW-0119">Carbohydrate metabolism</keyword>
<dbReference type="CDD" id="cd15482">
    <property type="entry name" value="Sialidase_non-viral"/>
    <property type="match status" value="1"/>
</dbReference>
<dbReference type="GO" id="GO:0005737">
    <property type="term" value="C:cytoplasm"/>
    <property type="evidence" value="ECO:0007669"/>
    <property type="project" value="TreeGrafter"/>
</dbReference>
<dbReference type="EC" id="3.2.1.18" evidence="3"/>
<keyword evidence="4" id="KW-0442">Lipid degradation</keyword>
<proteinExistence type="inferred from homology"/>
<evidence type="ECO:0000259" key="7">
    <source>
        <dbReference type="Pfam" id="PF13088"/>
    </source>
</evidence>
<dbReference type="GO" id="GO:0009313">
    <property type="term" value="P:oligosaccharide catabolic process"/>
    <property type="evidence" value="ECO:0007669"/>
    <property type="project" value="TreeGrafter"/>
</dbReference>
<dbReference type="PANTHER" id="PTHR10628:SF23">
    <property type="entry name" value="SIALIDASE-3"/>
    <property type="match status" value="1"/>
</dbReference>
<reference evidence="8" key="1">
    <citation type="thesis" date="2021" institute="BYU ScholarsArchive" country="Provo, UT, USA">
        <title>Applications of and Algorithms for Genome Assembly and Genomic Analyses with an Emphasis on Marine Teleosts.</title>
        <authorList>
            <person name="Pickett B.D."/>
        </authorList>
    </citation>
    <scope>NUCLEOTIDE SEQUENCE</scope>
    <source>
        <strain evidence="8">HI-2016</strain>
    </source>
</reference>
<protein>
    <recommendedName>
        <fullName evidence="3">exo-alpha-sialidase</fullName>
        <ecNumber evidence="3">3.2.1.18</ecNumber>
    </recommendedName>
</protein>
<dbReference type="SUPFAM" id="SSF50939">
    <property type="entry name" value="Sialidases"/>
    <property type="match status" value="1"/>
</dbReference>
<dbReference type="EMBL" id="JAFBMS010000769">
    <property type="protein sequence ID" value="KAG9330054.1"/>
    <property type="molecule type" value="Genomic_DNA"/>
</dbReference>
<keyword evidence="4" id="KW-0443">Lipid metabolism</keyword>
<dbReference type="OrthoDB" id="2739686at2759"/>
<dbReference type="GO" id="GO:0016020">
    <property type="term" value="C:membrane"/>
    <property type="evidence" value="ECO:0007669"/>
    <property type="project" value="TreeGrafter"/>
</dbReference>
<feature type="non-terminal residue" evidence="8">
    <location>
        <position position="1"/>
    </location>
</feature>
<keyword evidence="6" id="KW-0326">Glycosidase</keyword>
<evidence type="ECO:0000256" key="6">
    <source>
        <dbReference type="ARBA" id="ARBA00023295"/>
    </source>
</evidence>
<keyword evidence="6" id="KW-0378">Hydrolase</keyword>
<comment type="catalytic activity">
    <reaction evidence="1">
        <text>Hydrolysis of alpha-(2-&gt;3)-, alpha-(2-&gt;6)-, alpha-(2-&gt;8)- glycosidic linkages of terminal sialic acid residues in oligosaccharides, glycoproteins, glycolipids, colominic acid and synthetic substrates.</text>
        <dbReference type="EC" id="3.2.1.18"/>
    </reaction>
</comment>
<dbReference type="InterPro" id="IPR011040">
    <property type="entry name" value="Sialidase"/>
</dbReference>
<evidence type="ECO:0000256" key="3">
    <source>
        <dbReference type="ARBA" id="ARBA00012733"/>
    </source>
</evidence>
<gene>
    <name evidence="8" type="ORF">JZ751_027359</name>
</gene>
<sequence length="418" mass="46828">VYHSNQNTLYTEAVHVKKMEPVRTTLFKRGYCGSVYRIPSLIYLTDDQSFLAFAEKRSSERDEDTEILVMRKGKWIQDATSNNGSIQWLDMVELTTAVLGCNGCCPCCYYRPMCPCPVYEKNTRTLFLFFICICYKTSESCQKRMGKNKARLCHVTSNDNGQTWSEATDLTESVIGDQVASWATFAVGPGHGIQMTDGKLVIPAYAYNIQKSCFCIPICCNVLPYSFAFYSDDNGMTWKVGEQIHLESCECEMAEIIDQCRKSHLYCNARNPKGGCRVEALCESSARNAFGMPHLATKLVDTGGGCQGSVIGFPAPKSHPDEQNADNKEDRPTWLLYSHPTDKSKRIKLGIYLNRSPLNPLGWEEPWIIHHGPSGYSDLALGENFGCLMECGSKSELEEIAFVQFSIEQVTAGRDEPN</sequence>
<name>A0A8T2MPL1_9TELE</name>
<dbReference type="GO" id="GO:0004308">
    <property type="term" value="F:exo-alpha-sialidase activity"/>
    <property type="evidence" value="ECO:0007669"/>
    <property type="project" value="UniProtKB-EC"/>
</dbReference>
<evidence type="ECO:0000256" key="2">
    <source>
        <dbReference type="ARBA" id="ARBA00009348"/>
    </source>
</evidence>
<dbReference type="GO" id="GO:0006689">
    <property type="term" value="P:ganglioside catabolic process"/>
    <property type="evidence" value="ECO:0007669"/>
    <property type="project" value="TreeGrafter"/>
</dbReference>
<comment type="similarity">
    <text evidence="2">Belongs to the glycosyl hydrolase 33 family.</text>
</comment>
<dbReference type="InterPro" id="IPR026856">
    <property type="entry name" value="Sialidase_fam"/>
</dbReference>
<evidence type="ECO:0000256" key="5">
    <source>
        <dbReference type="ARBA" id="ARBA00023277"/>
    </source>
</evidence>
<dbReference type="InterPro" id="IPR036278">
    <property type="entry name" value="Sialidase_sf"/>
</dbReference>
<dbReference type="Pfam" id="PF13088">
    <property type="entry name" value="BNR_2"/>
    <property type="match status" value="1"/>
</dbReference>
<dbReference type="Proteomes" id="UP000824540">
    <property type="component" value="Unassembled WGS sequence"/>
</dbReference>
<feature type="domain" description="Sialidase" evidence="7">
    <location>
        <begin position="49"/>
        <end position="383"/>
    </location>
</feature>
<comment type="caution">
    <text evidence="8">The sequence shown here is derived from an EMBL/GenBank/DDBJ whole genome shotgun (WGS) entry which is preliminary data.</text>
</comment>
<accession>A0A8T2MPL1</accession>
<feature type="non-terminal residue" evidence="8">
    <location>
        <position position="418"/>
    </location>
</feature>
<evidence type="ECO:0000313" key="9">
    <source>
        <dbReference type="Proteomes" id="UP000824540"/>
    </source>
</evidence>
<evidence type="ECO:0000256" key="1">
    <source>
        <dbReference type="ARBA" id="ARBA00000427"/>
    </source>
</evidence>
<organism evidence="8 9">
    <name type="scientific">Albula glossodonta</name>
    <name type="common">roundjaw bonefish</name>
    <dbReference type="NCBI Taxonomy" id="121402"/>
    <lineage>
        <taxon>Eukaryota</taxon>
        <taxon>Metazoa</taxon>
        <taxon>Chordata</taxon>
        <taxon>Craniata</taxon>
        <taxon>Vertebrata</taxon>
        <taxon>Euteleostomi</taxon>
        <taxon>Actinopterygii</taxon>
        <taxon>Neopterygii</taxon>
        <taxon>Teleostei</taxon>
        <taxon>Albuliformes</taxon>
        <taxon>Albulidae</taxon>
        <taxon>Albula</taxon>
    </lineage>
</organism>
<keyword evidence="9" id="KW-1185">Reference proteome</keyword>
<dbReference type="Gene3D" id="2.120.10.10">
    <property type="match status" value="1"/>
</dbReference>
<evidence type="ECO:0000313" key="8">
    <source>
        <dbReference type="EMBL" id="KAG9330054.1"/>
    </source>
</evidence>
<evidence type="ECO:0000256" key="4">
    <source>
        <dbReference type="ARBA" id="ARBA00022963"/>
    </source>
</evidence>